<dbReference type="GO" id="GO:0007154">
    <property type="term" value="P:cell communication"/>
    <property type="evidence" value="ECO:0007669"/>
    <property type="project" value="UniProtKB-ARBA"/>
</dbReference>
<dbReference type="GO" id="GO:0003796">
    <property type="term" value="F:lysozyme activity"/>
    <property type="evidence" value="ECO:0007669"/>
    <property type="project" value="UniProtKB-EC"/>
</dbReference>
<dbReference type="GO" id="GO:0005886">
    <property type="term" value="C:plasma membrane"/>
    <property type="evidence" value="ECO:0007669"/>
    <property type="project" value="UniProtKB-SubCell"/>
</dbReference>
<evidence type="ECO:0000313" key="26">
    <source>
        <dbReference type="RefSeq" id="XP_019619554.1"/>
    </source>
</evidence>
<organism evidence="25 26">
    <name type="scientific">Branchiostoma belcheri</name>
    <name type="common">Amphioxus</name>
    <dbReference type="NCBI Taxonomy" id="7741"/>
    <lineage>
        <taxon>Eukaryota</taxon>
        <taxon>Metazoa</taxon>
        <taxon>Chordata</taxon>
        <taxon>Cephalochordata</taxon>
        <taxon>Leptocardii</taxon>
        <taxon>Amphioxiformes</taxon>
        <taxon>Branchiostomatidae</taxon>
        <taxon>Branchiostoma</taxon>
    </lineage>
</organism>
<keyword evidence="11" id="KW-0378">Hydrolase</keyword>
<dbReference type="GO" id="GO:0023052">
    <property type="term" value="P:signaling"/>
    <property type="evidence" value="ECO:0007669"/>
    <property type="project" value="UniProtKB-ARBA"/>
</dbReference>
<evidence type="ECO:0000256" key="20">
    <source>
        <dbReference type="PROSITE-ProRule" id="PRU00076"/>
    </source>
</evidence>
<keyword evidence="15 19" id="KW-1015">Disulfide bond</keyword>
<dbReference type="InterPro" id="IPR000152">
    <property type="entry name" value="EGF-type_Asp/Asn_hydroxyl_site"/>
</dbReference>
<evidence type="ECO:0000256" key="16">
    <source>
        <dbReference type="ARBA" id="ARBA00023180"/>
    </source>
</evidence>
<dbReference type="OrthoDB" id="283575at2759"/>
<dbReference type="PROSITE" id="PS00010">
    <property type="entry name" value="ASX_HYDROXYL"/>
    <property type="match status" value="3"/>
</dbReference>
<dbReference type="Gene3D" id="1.10.530.10">
    <property type="match status" value="1"/>
</dbReference>
<keyword evidence="6 20" id="KW-0245">EGF-like domain</keyword>
<feature type="chain" id="PRO_5028114869" description="lysozyme" evidence="22">
    <location>
        <begin position="17"/>
        <end position="362"/>
    </location>
</feature>
<dbReference type="InterPro" id="IPR035976">
    <property type="entry name" value="Sushi/SCR/CCP_sf"/>
</dbReference>
<keyword evidence="10" id="KW-0677">Repeat</keyword>
<keyword evidence="16" id="KW-0325">Glycoprotein</keyword>
<evidence type="ECO:0000313" key="25">
    <source>
        <dbReference type="Proteomes" id="UP000515135"/>
    </source>
</evidence>
<dbReference type="CDD" id="cd00054">
    <property type="entry name" value="EGF_CA"/>
    <property type="match status" value="3"/>
</dbReference>
<feature type="disulfide bond" evidence="21">
    <location>
        <begin position="127"/>
        <end position="154"/>
    </location>
</feature>
<feature type="domain" description="Sushi" evidence="24">
    <location>
        <begin position="96"/>
        <end position="156"/>
    </location>
</feature>
<evidence type="ECO:0000256" key="17">
    <source>
        <dbReference type="ARBA" id="ARBA00023295"/>
    </source>
</evidence>
<evidence type="ECO:0000256" key="3">
    <source>
        <dbReference type="ARBA" id="ARBA00012732"/>
    </source>
</evidence>
<evidence type="ECO:0000256" key="1">
    <source>
        <dbReference type="ARBA" id="ARBA00000632"/>
    </source>
</evidence>
<dbReference type="Pfam" id="PF05497">
    <property type="entry name" value="Destabilase"/>
    <property type="match status" value="1"/>
</dbReference>
<keyword evidence="17" id="KW-0326">Glycosidase</keyword>
<feature type="active site" description="Proton donor" evidence="18">
    <location>
        <position position="283"/>
    </location>
</feature>
<feature type="active site" description="Nucleophile" evidence="18">
    <location>
        <position position="296"/>
    </location>
</feature>
<evidence type="ECO:0000256" key="6">
    <source>
        <dbReference type="ARBA" id="ARBA00022536"/>
    </source>
</evidence>
<sequence length="362" mass="38440">MRVIVGLLLCLPPVLYVALVGGGRVRKRCKPLVFPDTIRDCDKEPNAEGRYPSGTVCNFECRLGCVKDTGGTERVCKVKGRSKWWTGGRGLKCRCRPCDGAPSHPEGYTSDCGAATYQAGHTCVFTCPAGNVKVSGDERKVCVNSHWRGEDLVCEEINECSSDPCANGGICNDGVDSYTCTCAPGYEGDHCETDTDECSSDPCENGGICNDGVDSYTCTCAPGYEGDHCETDTDECSSDPCANGGTCNDGVDSYTCTCAPGYEGDHCETVTFDECVDCICEVESNCEMPDPLCRMDGGSLSCGPFQIKLAYWTDATLKGGELMGVVTLLLGTWPGMPLKPGLGMSPPARIGPAYTMVVQTGT</sequence>
<evidence type="ECO:0000259" key="23">
    <source>
        <dbReference type="PROSITE" id="PS50026"/>
    </source>
</evidence>
<proteinExistence type="predicted"/>
<dbReference type="GO" id="GO:0031640">
    <property type="term" value="P:killing of cells of another organism"/>
    <property type="evidence" value="ECO:0007669"/>
    <property type="project" value="UniProtKB-KW"/>
</dbReference>
<dbReference type="FunFam" id="2.10.25.10:FF:000434">
    <property type="entry name" value="Predicted protein"/>
    <property type="match status" value="2"/>
</dbReference>
<accession>A0A6P4YBC1</accession>
<keyword evidence="12" id="KW-0106">Calcium</keyword>
<feature type="signal peptide" evidence="22">
    <location>
        <begin position="1"/>
        <end position="16"/>
    </location>
</feature>
<feature type="disulfide bond" evidence="20">
    <location>
        <begin position="182"/>
        <end position="191"/>
    </location>
</feature>
<dbReference type="SUPFAM" id="SSF53955">
    <property type="entry name" value="Lysozyme-like"/>
    <property type="match status" value="1"/>
</dbReference>
<keyword evidence="25" id="KW-1185">Reference proteome</keyword>
<dbReference type="PRINTS" id="PR00010">
    <property type="entry name" value="EGFBLOOD"/>
</dbReference>
<keyword evidence="14" id="KW-0472">Membrane</keyword>
<feature type="disulfide bond" evidence="20">
    <location>
        <begin position="258"/>
        <end position="267"/>
    </location>
</feature>
<dbReference type="InterPro" id="IPR051022">
    <property type="entry name" value="Notch_Cell-Fate_Det"/>
</dbReference>
<evidence type="ECO:0000256" key="13">
    <source>
        <dbReference type="ARBA" id="ARBA00022989"/>
    </source>
</evidence>
<feature type="domain" description="EGF-like" evidence="23">
    <location>
        <begin position="194"/>
        <end position="230"/>
    </location>
</feature>
<dbReference type="GO" id="GO:0005509">
    <property type="term" value="F:calcium ion binding"/>
    <property type="evidence" value="ECO:0007669"/>
    <property type="project" value="InterPro"/>
</dbReference>
<dbReference type="InterPro" id="IPR018097">
    <property type="entry name" value="EGF_Ca-bd_CS"/>
</dbReference>
<dbReference type="InterPro" id="IPR023346">
    <property type="entry name" value="Lysozyme-like_dom_sf"/>
</dbReference>
<evidence type="ECO:0000256" key="18">
    <source>
        <dbReference type="PIRSR" id="PIRSR608597-1"/>
    </source>
</evidence>
<evidence type="ECO:0000256" key="7">
    <source>
        <dbReference type="ARBA" id="ARBA00022638"/>
    </source>
</evidence>
<dbReference type="FunFam" id="2.10.25.10:FF:000391">
    <property type="entry name" value="Weary, isoform C"/>
    <property type="match status" value="1"/>
</dbReference>
<feature type="domain" description="EGF-like" evidence="23">
    <location>
        <begin position="156"/>
        <end position="192"/>
    </location>
</feature>
<evidence type="ECO:0000256" key="11">
    <source>
        <dbReference type="ARBA" id="ARBA00022801"/>
    </source>
</evidence>
<evidence type="ECO:0000256" key="2">
    <source>
        <dbReference type="ARBA" id="ARBA00004251"/>
    </source>
</evidence>
<dbReference type="RefSeq" id="XP_019619554.1">
    <property type="nucleotide sequence ID" value="XM_019763995.1"/>
</dbReference>
<dbReference type="InterPro" id="IPR008597">
    <property type="entry name" value="Invert_lysozyme"/>
</dbReference>
<keyword evidence="21" id="KW-0768">Sushi</keyword>
<evidence type="ECO:0000256" key="12">
    <source>
        <dbReference type="ARBA" id="ARBA00022837"/>
    </source>
</evidence>
<keyword evidence="8" id="KW-0812">Transmembrane</keyword>
<dbReference type="PANTHER" id="PTHR24049">
    <property type="entry name" value="CRUMBS FAMILY MEMBER"/>
    <property type="match status" value="1"/>
</dbReference>
<comment type="subcellular location">
    <subcellularLocation>
        <location evidence="2">Cell membrane</location>
        <topology evidence="2">Single-pass type I membrane protein</topology>
    </subcellularLocation>
</comment>
<comment type="caution">
    <text evidence="20">Lacks conserved residue(s) required for the propagation of feature annotation.</text>
</comment>
<dbReference type="EC" id="3.2.1.17" evidence="3"/>
<name>A0A6P4YBC1_BRABE</name>
<dbReference type="PROSITE" id="PS01186">
    <property type="entry name" value="EGF_2"/>
    <property type="match status" value="3"/>
</dbReference>
<dbReference type="PROSITE" id="PS01187">
    <property type="entry name" value="EGF_CA"/>
    <property type="match status" value="1"/>
</dbReference>
<keyword evidence="4" id="KW-1003">Cell membrane</keyword>
<evidence type="ECO:0000256" key="9">
    <source>
        <dbReference type="ARBA" id="ARBA00022729"/>
    </source>
</evidence>
<protein>
    <recommendedName>
        <fullName evidence="3">lysozyme</fullName>
        <ecNumber evidence="3">3.2.1.17</ecNumber>
    </recommendedName>
</protein>
<dbReference type="PROSITE" id="PS51909">
    <property type="entry name" value="LYSOZYME_I"/>
    <property type="match status" value="1"/>
</dbReference>
<evidence type="ECO:0000256" key="19">
    <source>
        <dbReference type="PIRSR" id="PIRSR608597-3"/>
    </source>
</evidence>
<keyword evidence="7" id="KW-0081">Bacteriolytic enzyme</keyword>
<dbReference type="GO" id="GO:0042742">
    <property type="term" value="P:defense response to bacterium"/>
    <property type="evidence" value="ECO:0007669"/>
    <property type="project" value="UniProtKB-KW"/>
</dbReference>
<dbReference type="Proteomes" id="UP000515135">
    <property type="component" value="Unplaced"/>
</dbReference>
<feature type="domain" description="EGF-like" evidence="23">
    <location>
        <begin position="232"/>
        <end position="268"/>
    </location>
</feature>
<dbReference type="PROSITE" id="PS50026">
    <property type="entry name" value="EGF_3"/>
    <property type="match status" value="3"/>
</dbReference>
<dbReference type="InterPro" id="IPR001881">
    <property type="entry name" value="EGF-like_Ca-bd_dom"/>
</dbReference>
<dbReference type="Pfam" id="PF00008">
    <property type="entry name" value="EGF"/>
    <property type="match status" value="3"/>
</dbReference>
<dbReference type="SMART" id="SM00032">
    <property type="entry name" value="CCP"/>
    <property type="match status" value="2"/>
</dbReference>
<gene>
    <name evidence="26" type="primary">LOC109466287</name>
</gene>
<dbReference type="AlphaFoldDB" id="A0A6P4YBC1"/>
<dbReference type="SUPFAM" id="SSF57535">
    <property type="entry name" value="Complement control module/SCR domain"/>
    <property type="match status" value="1"/>
</dbReference>
<evidence type="ECO:0000256" key="10">
    <source>
        <dbReference type="ARBA" id="ARBA00022737"/>
    </source>
</evidence>
<dbReference type="KEGG" id="bbel:109466287"/>
<keyword evidence="13" id="KW-1133">Transmembrane helix</keyword>
<evidence type="ECO:0000256" key="22">
    <source>
        <dbReference type="SAM" id="SignalP"/>
    </source>
</evidence>
<dbReference type="PROSITE" id="PS50923">
    <property type="entry name" value="SUSHI"/>
    <property type="match status" value="1"/>
</dbReference>
<comment type="catalytic activity">
    <reaction evidence="1">
        <text>Hydrolysis of (1-&gt;4)-beta-linkages between N-acetylmuramic acid and N-acetyl-D-glucosamine residues in a peptidoglycan and between N-acetyl-D-glucosamine residues in chitodextrins.</text>
        <dbReference type="EC" id="3.2.1.17"/>
    </reaction>
</comment>
<reference evidence="26" key="1">
    <citation type="submission" date="2025-08" db="UniProtKB">
        <authorList>
            <consortium name="RefSeq"/>
        </authorList>
    </citation>
    <scope>IDENTIFICATION</scope>
    <source>
        <tissue evidence="26">Gonad</tissue>
    </source>
</reference>
<dbReference type="PANTHER" id="PTHR24049:SF35">
    <property type="entry name" value="EGF-LIKE DOMAIN-CONTAINING PROTEIN"/>
    <property type="match status" value="1"/>
</dbReference>
<dbReference type="SUPFAM" id="SSF57196">
    <property type="entry name" value="EGF/Laminin"/>
    <property type="match status" value="3"/>
</dbReference>
<feature type="disulfide bond" evidence="20">
    <location>
        <begin position="220"/>
        <end position="229"/>
    </location>
</feature>
<dbReference type="PROSITE" id="PS00022">
    <property type="entry name" value="EGF_1"/>
    <property type="match status" value="3"/>
</dbReference>
<keyword evidence="5" id="KW-0929">Antimicrobial</keyword>
<evidence type="ECO:0000256" key="5">
    <source>
        <dbReference type="ARBA" id="ARBA00022529"/>
    </source>
</evidence>
<feature type="disulfide bond" evidence="19">
    <location>
        <begin position="293"/>
        <end position="302"/>
    </location>
</feature>
<evidence type="ECO:0000256" key="8">
    <source>
        <dbReference type="ARBA" id="ARBA00022692"/>
    </source>
</evidence>
<dbReference type="SMART" id="SM00179">
    <property type="entry name" value="EGF_CA"/>
    <property type="match status" value="3"/>
</dbReference>
<evidence type="ECO:0000256" key="15">
    <source>
        <dbReference type="ARBA" id="ARBA00023157"/>
    </source>
</evidence>
<keyword evidence="9 22" id="KW-0732">Signal</keyword>
<evidence type="ECO:0000256" key="4">
    <source>
        <dbReference type="ARBA" id="ARBA00022475"/>
    </source>
</evidence>
<dbReference type="InterPro" id="IPR000742">
    <property type="entry name" value="EGF"/>
</dbReference>
<evidence type="ECO:0000256" key="14">
    <source>
        <dbReference type="ARBA" id="ARBA00023136"/>
    </source>
</evidence>
<evidence type="ECO:0000259" key="24">
    <source>
        <dbReference type="PROSITE" id="PS50923"/>
    </source>
</evidence>
<dbReference type="InterPro" id="IPR000436">
    <property type="entry name" value="Sushi_SCR_CCP_dom"/>
</dbReference>
<dbReference type="GeneID" id="109466287"/>
<dbReference type="SMART" id="SM00181">
    <property type="entry name" value="EGF"/>
    <property type="match status" value="3"/>
</dbReference>
<evidence type="ECO:0000256" key="21">
    <source>
        <dbReference type="PROSITE-ProRule" id="PRU00302"/>
    </source>
</evidence>
<feature type="disulfide bond" evidence="19">
    <location>
        <begin position="280"/>
        <end position="286"/>
    </location>
</feature>
<dbReference type="Gene3D" id="2.10.25.10">
    <property type="entry name" value="Laminin"/>
    <property type="match status" value="3"/>
</dbReference>